<dbReference type="EC" id="3.4.21.122" evidence="18"/>
<evidence type="ECO:0000256" key="22">
    <source>
        <dbReference type="RuleBase" id="RU363034"/>
    </source>
</evidence>
<sequence>MAASGRYWNILEGLLLSLQQGLWPEGILTDRPKALPAPDAVDKARMALNSGSPPGIGPYYENHGYQPENLYGSQPPVAPSVYAVYPARYYPAAVPQYTPRVPTHASTPAVHRQPKAPSGTCSSRTKRLLCLVLVLGAILVGVALAAVLLWKFLENRCAVSGVECGSSGICISPSLWCDGVPHCPSGEDENGCVRLYGPNFILQVYSPQRKSWYPVCQDSWSDSYGRVACADLGYKNSFYSSRRIEDDSGATSFMKLNASAASTDLYKKLYLSDACFSHTVVSLRCIECGVRSPGPQGRIVGGSAAAPGEWPWQVSLHVQGVHICGGSIISPQWIVTAAHCIEQPLNSPRYWMAFAGTLRQSGMFYGDAHRVEKVIAHPNYDSSTKNNDVALFKLQTPLTFNDRVKPVCLPNPGMQLDPKQQCWISGWGATYEKGKTSDLLNAASVPLIERSTCNHKYFYNNLITPAMVCAGFPQGTVDSCQVTAGCMPLNSPRYWMAFAGTLRQSGMFYGDAHRVEKVIAHPNYDSSTKNNDVALFKLQTPLTFNDRVKPVCLPNPGMQLDPKQQCWISGWGATYEKGKTSDLLNAASVPLIERSTCNHKYFYNNLITPAMVCAGFPQGTVDSCQGDSGGPLVTFKNGVWWLIGDTSWGSGCAKAYRPGVYGNVTVFADWIYRQMRANS</sequence>
<dbReference type="InterPro" id="IPR009003">
    <property type="entry name" value="Peptidase_S1_PA"/>
</dbReference>
<dbReference type="Pfam" id="PF00057">
    <property type="entry name" value="Ldl_recept_a"/>
    <property type="match status" value="1"/>
</dbReference>
<dbReference type="EMBL" id="JH170681">
    <property type="protein sequence ID" value="EHB09642.1"/>
    <property type="molecule type" value="Genomic_DNA"/>
</dbReference>
<feature type="disulfide bond" evidence="20">
    <location>
        <begin position="177"/>
        <end position="192"/>
    </location>
</feature>
<comment type="caution">
    <text evidence="21">Lacks conserved residue(s) required for the propagation of feature annotation.</text>
</comment>
<dbReference type="InterPro" id="IPR043504">
    <property type="entry name" value="Peptidase_S1_PA_chymotrypsin"/>
</dbReference>
<keyword evidence="9 22" id="KW-0720">Serine protease</keyword>
<dbReference type="PANTHER" id="PTHR24252">
    <property type="entry name" value="ACROSIN-RELATED"/>
    <property type="match status" value="1"/>
</dbReference>
<feature type="domain" description="Peptidase S1" evidence="24">
    <location>
        <begin position="299"/>
        <end position="676"/>
    </location>
</feature>
<dbReference type="FunFam" id="2.40.10.10:FF:000003">
    <property type="entry name" value="Transmembrane serine protease 3"/>
    <property type="match status" value="2"/>
</dbReference>
<dbReference type="InterPro" id="IPR036772">
    <property type="entry name" value="SRCR-like_dom_sf"/>
</dbReference>
<evidence type="ECO:0000259" key="25">
    <source>
        <dbReference type="PROSITE" id="PS50287"/>
    </source>
</evidence>
<evidence type="ECO:0000259" key="24">
    <source>
        <dbReference type="PROSITE" id="PS50240"/>
    </source>
</evidence>
<evidence type="ECO:0000256" key="1">
    <source>
        <dbReference type="ARBA" id="ARBA00004401"/>
    </source>
</evidence>
<evidence type="ECO:0000256" key="2">
    <source>
        <dbReference type="ARBA" id="ARBA00004613"/>
    </source>
</evidence>
<keyword evidence="10" id="KW-0735">Signal-anchor</keyword>
<keyword evidence="3" id="KW-1003">Cell membrane</keyword>
<dbReference type="InParanoid" id="G5BK31"/>
<keyword evidence="5 22" id="KW-0645">Protease</keyword>
<evidence type="ECO:0000256" key="11">
    <source>
        <dbReference type="ARBA" id="ARBA00022989"/>
    </source>
</evidence>
<evidence type="ECO:0000256" key="10">
    <source>
        <dbReference type="ARBA" id="ARBA00022968"/>
    </source>
</evidence>
<dbReference type="PROSITE" id="PS50287">
    <property type="entry name" value="SRCR_2"/>
    <property type="match status" value="1"/>
</dbReference>
<dbReference type="Pfam" id="PF15494">
    <property type="entry name" value="SRCR_2"/>
    <property type="match status" value="1"/>
</dbReference>
<proteinExistence type="predicted"/>
<comment type="catalytic activity">
    <reaction evidence="16">
        <text>The enzyme cleaves angiotensin-converting enzyme 2 (EC 3.4.17.23) and cleaves influenzea A and B virus and coronavirus spike glycoproteins at arginine residues.</text>
        <dbReference type="EC" id="3.4.21.122"/>
    </reaction>
</comment>
<evidence type="ECO:0000256" key="20">
    <source>
        <dbReference type="PROSITE-ProRule" id="PRU00124"/>
    </source>
</evidence>
<keyword evidence="12 23" id="KW-0472">Membrane</keyword>
<evidence type="ECO:0000256" key="4">
    <source>
        <dbReference type="ARBA" id="ARBA00022525"/>
    </source>
</evidence>
<evidence type="ECO:0000256" key="7">
    <source>
        <dbReference type="ARBA" id="ARBA00022801"/>
    </source>
</evidence>
<dbReference type="Gene3D" id="3.10.250.10">
    <property type="entry name" value="SRCR-like domain"/>
    <property type="match status" value="1"/>
</dbReference>
<dbReference type="STRING" id="10181.G5BK31"/>
<dbReference type="InterPro" id="IPR036055">
    <property type="entry name" value="LDL_receptor-like_sf"/>
</dbReference>
<keyword evidence="14 20" id="KW-1015">Disulfide bond</keyword>
<dbReference type="PROSITE" id="PS00135">
    <property type="entry name" value="TRYPSIN_SER"/>
    <property type="match status" value="1"/>
</dbReference>
<dbReference type="SMART" id="SM00192">
    <property type="entry name" value="LDLa"/>
    <property type="match status" value="1"/>
</dbReference>
<dbReference type="GO" id="GO:0004252">
    <property type="term" value="F:serine-type endopeptidase activity"/>
    <property type="evidence" value="ECO:0007669"/>
    <property type="project" value="InterPro"/>
</dbReference>
<dbReference type="SUPFAM" id="SSF57424">
    <property type="entry name" value="LDL receptor-like module"/>
    <property type="match status" value="1"/>
</dbReference>
<keyword evidence="15" id="KW-0325">Glycoprotein</keyword>
<dbReference type="eggNOG" id="KOG3627">
    <property type="taxonomic scope" value="Eukaryota"/>
</dbReference>
<dbReference type="PROSITE" id="PS50068">
    <property type="entry name" value="LDLRA_2"/>
    <property type="match status" value="1"/>
</dbReference>
<dbReference type="CDD" id="cd00190">
    <property type="entry name" value="Tryp_SPc"/>
    <property type="match status" value="1"/>
</dbReference>
<dbReference type="InterPro" id="IPR001314">
    <property type="entry name" value="Peptidase_S1A"/>
</dbReference>
<dbReference type="AlphaFoldDB" id="G5BK31"/>
<keyword evidence="13" id="KW-0865">Zymogen</keyword>
<accession>G5BK31</accession>
<dbReference type="FunFam" id="3.10.250.10:FF:000027">
    <property type="entry name" value="Transmembrane serine protease 2"/>
    <property type="match status" value="1"/>
</dbReference>
<dbReference type="InterPro" id="IPR018114">
    <property type="entry name" value="TRYPSIN_HIS"/>
</dbReference>
<evidence type="ECO:0000256" key="12">
    <source>
        <dbReference type="ARBA" id="ARBA00023136"/>
    </source>
</evidence>
<evidence type="ECO:0000256" key="3">
    <source>
        <dbReference type="ARBA" id="ARBA00022475"/>
    </source>
</evidence>
<dbReference type="Pfam" id="PF00089">
    <property type="entry name" value="Trypsin"/>
    <property type="match status" value="2"/>
</dbReference>
<dbReference type="GO" id="GO:0005886">
    <property type="term" value="C:plasma membrane"/>
    <property type="evidence" value="ECO:0007669"/>
    <property type="project" value="UniProtKB-SubCell"/>
</dbReference>
<feature type="domain" description="SRCR" evidence="25">
    <location>
        <begin position="202"/>
        <end position="233"/>
    </location>
</feature>
<dbReference type="PROSITE" id="PS01209">
    <property type="entry name" value="LDLRA_1"/>
    <property type="match status" value="1"/>
</dbReference>
<keyword evidence="7 22" id="KW-0378">Hydrolase</keyword>
<dbReference type="SMART" id="SM00202">
    <property type="entry name" value="SR"/>
    <property type="match status" value="1"/>
</dbReference>
<dbReference type="GO" id="GO:0005576">
    <property type="term" value="C:extracellular region"/>
    <property type="evidence" value="ECO:0007669"/>
    <property type="project" value="UniProtKB-SubCell"/>
</dbReference>
<dbReference type="SMART" id="SM00020">
    <property type="entry name" value="Tryp_SPc"/>
    <property type="match status" value="2"/>
</dbReference>
<evidence type="ECO:0000256" key="5">
    <source>
        <dbReference type="ARBA" id="ARBA00022670"/>
    </source>
</evidence>
<dbReference type="InterPro" id="IPR002172">
    <property type="entry name" value="LDrepeatLR_classA_rpt"/>
</dbReference>
<gene>
    <name evidence="26" type="ORF">GW7_10196</name>
</gene>
<dbReference type="Gene3D" id="2.40.10.10">
    <property type="entry name" value="Trypsin-like serine proteases"/>
    <property type="match status" value="2"/>
</dbReference>
<evidence type="ECO:0000256" key="21">
    <source>
        <dbReference type="PROSITE-ProRule" id="PRU00196"/>
    </source>
</evidence>
<dbReference type="Proteomes" id="UP000006813">
    <property type="component" value="Unassembled WGS sequence"/>
</dbReference>
<evidence type="ECO:0000256" key="15">
    <source>
        <dbReference type="ARBA" id="ARBA00023180"/>
    </source>
</evidence>
<dbReference type="InterPro" id="IPR033116">
    <property type="entry name" value="TRYPSIN_SER"/>
</dbReference>
<evidence type="ECO:0000256" key="16">
    <source>
        <dbReference type="ARBA" id="ARBA00052436"/>
    </source>
</evidence>
<dbReference type="PROSITE" id="PS00134">
    <property type="entry name" value="TRYPSIN_HIS"/>
    <property type="match status" value="1"/>
</dbReference>
<dbReference type="CDD" id="cd00112">
    <property type="entry name" value="LDLa"/>
    <property type="match status" value="1"/>
</dbReference>
<dbReference type="Gene3D" id="4.10.400.10">
    <property type="entry name" value="Low-density Lipoprotein Receptor"/>
    <property type="match status" value="1"/>
</dbReference>
<reference evidence="26 27" key="1">
    <citation type="journal article" date="2011" name="Nature">
        <title>Genome sequencing reveals insights into physiology and longevity of the naked mole rat.</title>
        <authorList>
            <person name="Kim E.B."/>
            <person name="Fang X."/>
            <person name="Fushan A.A."/>
            <person name="Huang Z."/>
            <person name="Lobanov A.V."/>
            <person name="Han L."/>
            <person name="Marino S.M."/>
            <person name="Sun X."/>
            <person name="Turanov A.A."/>
            <person name="Yang P."/>
            <person name="Yim S.H."/>
            <person name="Zhao X."/>
            <person name="Kasaikina M.V."/>
            <person name="Stoletzki N."/>
            <person name="Peng C."/>
            <person name="Polak P."/>
            <person name="Xiong Z."/>
            <person name="Kiezun A."/>
            <person name="Zhu Y."/>
            <person name="Chen Y."/>
            <person name="Kryukov G.V."/>
            <person name="Zhang Q."/>
            <person name="Peshkin L."/>
            <person name="Yang L."/>
            <person name="Bronson R.T."/>
            <person name="Buffenstein R."/>
            <person name="Wang B."/>
            <person name="Han C."/>
            <person name="Li Q."/>
            <person name="Chen L."/>
            <person name="Zhao W."/>
            <person name="Sunyaev S.R."/>
            <person name="Park T.J."/>
            <person name="Zhang G."/>
            <person name="Wang J."/>
            <person name="Gladyshev V.N."/>
        </authorList>
    </citation>
    <scope>NUCLEOTIDE SEQUENCE [LARGE SCALE GENOMIC DNA]</scope>
</reference>
<dbReference type="PROSITE" id="PS50240">
    <property type="entry name" value="TRYPSIN_DOM"/>
    <property type="match status" value="1"/>
</dbReference>
<evidence type="ECO:0000313" key="27">
    <source>
        <dbReference type="Proteomes" id="UP000006813"/>
    </source>
</evidence>
<protein>
    <recommendedName>
        <fullName evidence="19">Transmembrane protease serine 2</fullName>
        <ecNumber evidence="18">3.4.21.122</ecNumber>
    </recommendedName>
</protein>
<evidence type="ECO:0000256" key="14">
    <source>
        <dbReference type="ARBA" id="ARBA00023157"/>
    </source>
</evidence>
<name>G5BK31_HETGA</name>
<feature type="transmembrane region" description="Helical" evidence="23">
    <location>
        <begin position="128"/>
        <end position="150"/>
    </location>
</feature>
<keyword evidence="8" id="KW-0068">Autocatalytic cleavage</keyword>
<comment type="subunit">
    <text evidence="17">The catalytically active form interacts with ACE2.</text>
</comment>
<dbReference type="GO" id="GO:0006508">
    <property type="term" value="P:proteolysis"/>
    <property type="evidence" value="ECO:0007669"/>
    <property type="project" value="UniProtKB-KW"/>
</dbReference>
<evidence type="ECO:0000256" key="23">
    <source>
        <dbReference type="SAM" id="Phobius"/>
    </source>
</evidence>
<organism evidence="26 27">
    <name type="scientific">Heterocephalus glaber</name>
    <name type="common">Naked mole rat</name>
    <dbReference type="NCBI Taxonomy" id="10181"/>
    <lineage>
        <taxon>Eukaryota</taxon>
        <taxon>Metazoa</taxon>
        <taxon>Chordata</taxon>
        <taxon>Craniata</taxon>
        <taxon>Vertebrata</taxon>
        <taxon>Euteleostomi</taxon>
        <taxon>Mammalia</taxon>
        <taxon>Eutheria</taxon>
        <taxon>Euarchontoglires</taxon>
        <taxon>Glires</taxon>
        <taxon>Rodentia</taxon>
        <taxon>Hystricomorpha</taxon>
        <taxon>Bathyergidae</taxon>
        <taxon>Heterocephalus</taxon>
    </lineage>
</organism>
<evidence type="ECO:0000256" key="17">
    <source>
        <dbReference type="ARBA" id="ARBA00064428"/>
    </source>
</evidence>
<evidence type="ECO:0000256" key="13">
    <source>
        <dbReference type="ARBA" id="ARBA00023145"/>
    </source>
</evidence>
<dbReference type="InterPro" id="IPR001190">
    <property type="entry name" value="SRCR"/>
</dbReference>
<evidence type="ECO:0000256" key="9">
    <source>
        <dbReference type="ARBA" id="ARBA00022825"/>
    </source>
</evidence>
<dbReference type="InterPro" id="IPR001254">
    <property type="entry name" value="Trypsin_dom"/>
</dbReference>
<dbReference type="PANTHER" id="PTHR24252:SF30">
    <property type="entry name" value="TRANSMEMBRANE SERINE PROTEASE 2"/>
    <property type="match status" value="1"/>
</dbReference>
<keyword evidence="11 23" id="KW-1133">Transmembrane helix</keyword>
<evidence type="ECO:0000313" key="26">
    <source>
        <dbReference type="EMBL" id="EHB09642.1"/>
    </source>
</evidence>
<evidence type="ECO:0000256" key="19">
    <source>
        <dbReference type="ARBA" id="ARBA00071696"/>
    </source>
</evidence>
<keyword evidence="4" id="KW-0964">Secreted</keyword>
<dbReference type="SUPFAM" id="SSF50494">
    <property type="entry name" value="Trypsin-like serine proteases"/>
    <property type="match status" value="2"/>
</dbReference>
<comment type="subcellular location">
    <subcellularLocation>
        <location evidence="1">Cell membrane</location>
        <topology evidence="1">Single-pass type II membrane protein</topology>
    </subcellularLocation>
    <subcellularLocation>
        <location evidence="2">Secreted</location>
    </subcellularLocation>
</comment>
<dbReference type="SUPFAM" id="SSF56487">
    <property type="entry name" value="SRCR-like"/>
    <property type="match status" value="1"/>
</dbReference>
<dbReference type="FunCoup" id="G5BK31">
    <property type="interactions" value="423"/>
</dbReference>
<dbReference type="PRINTS" id="PR00722">
    <property type="entry name" value="CHYMOTRYPSIN"/>
</dbReference>
<evidence type="ECO:0000256" key="6">
    <source>
        <dbReference type="ARBA" id="ARBA00022692"/>
    </source>
</evidence>
<keyword evidence="6 23" id="KW-0812">Transmembrane</keyword>
<evidence type="ECO:0000256" key="8">
    <source>
        <dbReference type="ARBA" id="ARBA00022813"/>
    </source>
</evidence>
<dbReference type="InterPro" id="IPR023415">
    <property type="entry name" value="LDLR_class-A_CS"/>
</dbReference>
<evidence type="ECO:0000256" key="18">
    <source>
        <dbReference type="ARBA" id="ARBA00066608"/>
    </source>
</evidence>